<evidence type="ECO:0000256" key="3">
    <source>
        <dbReference type="ARBA" id="ARBA00022946"/>
    </source>
</evidence>
<accession>A0ABQ8FA16</accession>
<keyword evidence="2" id="KW-0479">Metal-binding</keyword>
<keyword evidence="6" id="KW-0496">Mitochondrion</keyword>
<protein>
    <recommendedName>
        <fullName evidence="11">Ribosomal small subunit Rsm22</fullName>
    </recommendedName>
</protein>
<keyword evidence="5" id="KW-0411">Iron-sulfur</keyword>
<name>A0ABQ8FA16_9FUNG</name>
<evidence type="ECO:0000313" key="10">
    <source>
        <dbReference type="Proteomes" id="UP001648503"/>
    </source>
</evidence>
<reference evidence="9 10" key="1">
    <citation type="submission" date="2021-02" db="EMBL/GenBank/DDBJ databases">
        <title>Variation within the Batrachochytrium salamandrivorans European outbreak.</title>
        <authorList>
            <person name="Kelly M."/>
            <person name="Pasmans F."/>
            <person name="Shea T.P."/>
            <person name="Munoz J.F."/>
            <person name="Carranza S."/>
            <person name="Cuomo C.A."/>
            <person name="Martel A."/>
        </authorList>
    </citation>
    <scope>NUCLEOTIDE SEQUENCE [LARGE SCALE GENOMIC DNA]</scope>
    <source>
        <strain evidence="9 10">AMFP18/2</strain>
    </source>
</reference>
<organism evidence="9 10">
    <name type="scientific">Batrachochytrium salamandrivorans</name>
    <dbReference type="NCBI Taxonomy" id="1357716"/>
    <lineage>
        <taxon>Eukaryota</taxon>
        <taxon>Fungi</taxon>
        <taxon>Fungi incertae sedis</taxon>
        <taxon>Chytridiomycota</taxon>
        <taxon>Chytridiomycota incertae sedis</taxon>
        <taxon>Chytridiomycetes</taxon>
        <taxon>Rhizophydiales</taxon>
        <taxon>Rhizophydiales incertae sedis</taxon>
        <taxon>Batrachochytrium</taxon>
    </lineage>
</organism>
<keyword evidence="3" id="KW-0809">Transit peptide</keyword>
<dbReference type="SUPFAM" id="SSF53335">
    <property type="entry name" value="S-adenosyl-L-methionine-dependent methyltransferases"/>
    <property type="match status" value="1"/>
</dbReference>
<comment type="function">
    <text evidence="7">Mitochondrial ribosome (mitoribosome) assembly factor. Binds at the interface of the head and body domains of the mitochondrial small ribosomal subunit (mt-SSU), occluding the mRNA channel and preventing compaction of the head domain towards the body. Probable inactive methyltransferase: retains the characteristic folding and ability to bind S-adenosyl-L-methionine, but it probably lost its methyltransferase activity.</text>
</comment>
<evidence type="ECO:0000256" key="2">
    <source>
        <dbReference type="ARBA" id="ARBA00022723"/>
    </source>
</evidence>
<evidence type="ECO:0000256" key="5">
    <source>
        <dbReference type="ARBA" id="ARBA00023014"/>
    </source>
</evidence>
<evidence type="ECO:0000313" key="9">
    <source>
        <dbReference type="EMBL" id="KAH6593354.1"/>
    </source>
</evidence>
<feature type="compositionally biased region" description="Basic and acidic residues" evidence="8">
    <location>
        <begin position="525"/>
        <end position="549"/>
    </location>
</feature>
<keyword evidence="10" id="KW-1185">Reference proteome</keyword>
<gene>
    <name evidence="9" type="ORF">BASA50_007562</name>
</gene>
<evidence type="ECO:0000256" key="7">
    <source>
        <dbReference type="ARBA" id="ARBA00045681"/>
    </source>
</evidence>
<evidence type="ECO:0000256" key="1">
    <source>
        <dbReference type="ARBA" id="ARBA00004173"/>
    </source>
</evidence>
<dbReference type="CDD" id="cd02440">
    <property type="entry name" value="AdoMet_MTases"/>
    <property type="match status" value="1"/>
</dbReference>
<evidence type="ECO:0000256" key="8">
    <source>
        <dbReference type="SAM" id="MobiDB-lite"/>
    </source>
</evidence>
<dbReference type="Proteomes" id="UP001648503">
    <property type="component" value="Unassembled WGS sequence"/>
</dbReference>
<dbReference type="Pfam" id="PF09243">
    <property type="entry name" value="Rsm22"/>
    <property type="match status" value="1"/>
</dbReference>
<sequence>MMYILRQSHSSRTISMASSLSRKYTSSILRSSTQLTNGICHQHLQACAMSGARKILKRDTRKTKAAATTKEDVLDYHSMKHSRLQEDIDDIEHVDENDQENDDETGFKISPFTIMGRNRVGLCDLPKDLNDQVLNLLPSVNKPLREAAQSLYMASMSQARPTDYSTLVKRVNREGTSAKVTPEPHAVRYDEITARAYFATRTHAAYGAANFVFRDISRRFPDFKPTGVLDFGTGPGTAIWAAKNSWSESLQYAVGIDSSEDMLNRAEKLSHMPTSGVKDYKGIRYLNHRDKFEEKDTHDLVVASFVLGELPSEVIIKATLKTLWNQTRGILVLIDRGTPNGFLHIAEARAAILAMATPDDAEHPNAHVVSPCSHEKPCPMMVDSKSWCHYSQRIYRNEVVRSTTNYHNSDHEDIKFSYVAIRRGARPAKIEEQISTKSAASDLSKWSDAEKSTLKKMSLDWPRLTAPPMKKKKHVLIDMCTPEGQIHRVTATKQSSPFYKDARKLHWGDQWPHPPTSAVLIRAPQADRDHQQQEKSADKDRPSISDEAL</sequence>
<evidence type="ECO:0000256" key="6">
    <source>
        <dbReference type="ARBA" id="ARBA00023128"/>
    </source>
</evidence>
<keyword evidence="4" id="KW-0408">Iron</keyword>
<evidence type="ECO:0008006" key="11">
    <source>
        <dbReference type="Google" id="ProtNLM"/>
    </source>
</evidence>
<dbReference type="InterPro" id="IPR015324">
    <property type="entry name" value="Ribosomal_Rsm22-like"/>
</dbReference>
<evidence type="ECO:0000256" key="4">
    <source>
        <dbReference type="ARBA" id="ARBA00023004"/>
    </source>
</evidence>
<comment type="caution">
    <text evidence="9">The sequence shown here is derived from an EMBL/GenBank/DDBJ whole genome shotgun (WGS) entry which is preliminary data.</text>
</comment>
<dbReference type="InterPro" id="IPR029063">
    <property type="entry name" value="SAM-dependent_MTases_sf"/>
</dbReference>
<dbReference type="Gene3D" id="3.40.50.150">
    <property type="entry name" value="Vaccinia Virus protein VP39"/>
    <property type="match status" value="1"/>
</dbReference>
<dbReference type="EMBL" id="JAFCIX010000357">
    <property type="protein sequence ID" value="KAH6593354.1"/>
    <property type="molecule type" value="Genomic_DNA"/>
</dbReference>
<dbReference type="PANTHER" id="PTHR13184:SF5">
    <property type="entry name" value="METHYLTRANSFERASE-LIKE PROTEIN 17, MITOCHONDRIAL"/>
    <property type="match status" value="1"/>
</dbReference>
<feature type="region of interest" description="Disordered" evidence="8">
    <location>
        <begin position="506"/>
        <end position="549"/>
    </location>
</feature>
<proteinExistence type="predicted"/>
<dbReference type="InterPro" id="IPR052571">
    <property type="entry name" value="Mt_RNA_Methyltransferase"/>
</dbReference>
<dbReference type="PANTHER" id="PTHR13184">
    <property type="entry name" value="37S RIBOSOMAL PROTEIN S22"/>
    <property type="match status" value="1"/>
</dbReference>
<comment type="subcellular location">
    <subcellularLocation>
        <location evidence="1">Mitochondrion</location>
    </subcellularLocation>
</comment>